<protein>
    <submittedName>
        <fullName evidence="2">Uncharacterized protein</fullName>
    </submittedName>
</protein>
<evidence type="ECO:0000313" key="2">
    <source>
        <dbReference type="EMBL" id="ROK79789.1"/>
    </source>
</evidence>
<proteinExistence type="predicted"/>
<name>A0A3N0Y0F5_ANAGA</name>
<keyword evidence="3" id="KW-1185">Reference proteome</keyword>
<evidence type="ECO:0000256" key="1">
    <source>
        <dbReference type="SAM" id="Phobius"/>
    </source>
</evidence>
<keyword evidence="1" id="KW-1133">Transmembrane helix</keyword>
<evidence type="ECO:0000313" key="3">
    <source>
        <dbReference type="Proteomes" id="UP000281406"/>
    </source>
</evidence>
<accession>A0A3N0Y0F5</accession>
<feature type="transmembrane region" description="Helical" evidence="1">
    <location>
        <begin position="31"/>
        <end position="51"/>
    </location>
</feature>
<keyword evidence="1" id="KW-0472">Membrane</keyword>
<comment type="caution">
    <text evidence="2">The sequence shown here is derived from an EMBL/GenBank/DDBJ whole genome shotgun (WGS) entry which is preliminary data.</text>
</comment>
<keyword evidence="1" id="KW-0812">Transmembrane</keyword>
<organism evidence="2 3">
    <name type="scientific">Anabarilius grahami</name>
    <name type="common">Kanglang fish</name>
    <name type="synonym">Barilius grahami</name>
    <dbReference type="NCBI Taxonomy" id="495550"/>
    <lineage>
        <taxon>Eukaryota</taxon>
        <taxon>Metazoa</taxon>
        <taxon>Chordata</taxon>
        <taxon>Craniata</taxon>
        <taxon>Vertebrata</taxon>
        <taxon>Euteleostomi</taxon>
        <taxon>Actinopterygii</taxon>
        <taxon>Neopterygii</taxon>
        <taxon>Teleostei</taxon>
        <taxon>Ostariophysi</taxon>
        <taxon>Cypriniformes</taxon>
        <taxon>Xenocyprididae</taxon>
        <taxon>Xenocypridinae</taxon>
        <taxon>Xenocypridinae incertae sedis</taxon>
        <taxon>Anabarilius</taxon>
    </lineage>
</organism>
<dbReference type="Proteomes" id="UP000281406">
    <property type="component" value="Unassembled WGS sequence"/>
</dbReference>
<reference evidence="2 3" key="1">
    <citation type="submission" date="2018-10" db="EMBL/GenBank/DDBJ databases">
        <title>Genome assembly for a Yunnan-Guizhou Plateau 3E fish, Anabarilius grahami (Regan), and its evolutionary and genetic applications.</title>
        <authorList>
            <person name="Jiang W."/>
        </authorList>
    </citation>
    <scope>NUCLEOTIDE SEQUENCE [LARGE SCALE GENOMIC DNA]</scope>
    <source>
        <strain evidence="2">AG-KIZ</strain>
        <tissue evidence="2">Muscle</tissue>
    </source>
</reference>
<gene>
    <name evidence="2" type="ORF">DPX16_1523</name>
</gene>
<dbReference type="EMBL" id="RJVU01055539">
    <property type="protein sequence ID" value="ROK79789.1"/>
    <property type="molecule type" value="Genomic_DNA"/>
</dbReference>
<dbReference type="AlphaFoldDB" id="A0A3N0Y0F5"/>
<sequence length="86" mass="9541">MNQRCADRSAYEIKHLFFTGSSEGFDRIKMLLIIEALLLILSALAQAVLWAGAEQVLVSAWCAARSPQVFLKPEGRTKATVLLECM</sequence>